<dbReference type="InterPro" id="IPR036514">
    <property type="entry name" value="SGNH_hydro_sf"/>
</dbReference>
<protein>
    <recommendedName>
        <fullName evidence="3">SGNH hydrolase-type esterase domain-containing protein</fullName>
    </recommendedName>
</protein>
<proteinExistence type="predicted"/>
<dbReference type="Proteomes" id="UP000031637">
    <property type="component" value="Chromosome"/>
</dbReference>
<dbReference type="RefSeq" id="WP_041100881.1">
    <property type="nucleotide sequence ID" value="NZ_AP012547.1"/>
</dbReference>
<dbReference type="AlphaFoldDB" id="W0SI49"/>
<reference evidence="1 2" key="1">
    <citation type="journal article" date="2014" name="Syst. Appl. Microbiol.">
        <title>Complete genomes of freshwater sulfur oxidizers Sulfuricella denitrificans skB26 and Sulfuritalea hydrogenivorans sk43H: genetic insights into the sulfur oxidation pathway of betaproteobacteria.</title>
        <authorList>
            <person name="Watanabe T."/>
            <person name="Kojima H."/>
            <person name="Fukui M."/>
        </authorList>
    </citation>
    <scope>NUCLEOTIDE SEQUENCE [LARGE SCALE GENOMIC DNA]</scope>
    <source>
        <strain evidence="1">DSM22779</strain>
    </source>
</reference>
<sequence length="363" mass="40107">MIQLIIAVALLAFAIDIYFGLSRRTRGMQFRFSRYNMYTLQPGTFSVTLSKHYYNLPDNQDVACRFEIAPYGYLDAIRPCENILVGGSAAFGVGSPGNAWNVSGHLREKYLADVINLAIPGWNIEQEVITLLRHLDAIRPKRILLFDGANNLALALPFDYHGYPTSADALAFYGERKYAQAIDEHFDTAPDVRRRATMLVREMLRHSVIARAVYRVAGGQQAAKASAAATGGVDVDAQAAVAVENYLAWLKVLVAVAAARGIEIHCILQPYYSYGRDGAEARNFHFYSINDTFDRYMVAAYGRLDSALSEFAGITYHPVFKEMAAESVGLFTDAVHLNGTGYGVIADKISGIVLGSRHDKETR</sequence>
<keyword evidence="2" id="KW-1185">Reference proteome</keyword>
<evidence type="ECO:0008006" key="3">
    <source>
        <dbReference type="Google" id="ProtNLM"/>
    </source>
</evidence>
<gene>
    <name evidence="1" type="ORF">SUTH_03364</name>
</gene>
<dbReference type="EMBL" id="AP012547">
    <property type="protein sequence ID" value="BAO31134.1"/>
    <property type="molecule type" value="Genomic_DNA"/>
</dbReference>
<evidence type="ECO:0000313" key="2">
    <source>
        <dbReference type="Proteomes" id="UP000031637"/>
    </source>
</evidence>
<dbReference type="KEGG" id="shd:SUTH_03364"/>
<dbReference type="GO" id="GO:0016788">
    <property type="term" value="F:hydrolase activity, acting on ester bonds"/>
    <property type="evidence" value="ECO:0007669"/>
    <property type="project" value="UniProtKB-ARBA"/>
</dbReference>
<dbReference type="HOGENOM" id="CLU_762732_0_0_4"/>
<dbReference type="Gene3D" id="3.40.50.1110">
    <property type="entry name" value="SGNH hydrolase"/>
    <property type="match status" value="1"/>
</dbReference>
<organism evidence="1 2">
    <name type="scientific">Sulfuritalea hydrogenivorans sk43H</name>
    <dbReference type="NCBI Taxonomy" id="1223802"/>
    <lineage>
        <taxon>Bacteria</taxon>
        <taxon>Pseudomonadati</taxon>
        <taxon>Pseudomonadota</taxon>
        <taxon>Betaproteobacteria</taxon>
        <taxon>Nitrosomonadales</taxon>
        <taxon>Sterolibacteriaceae</taxon>
        <taxon>Sulfuritalea</taxon>
    </lineage>
</organism>
<dbReference type="OrthoDB" id="6950575at2"/>
<accession>W0SI49</accession>
<dbReference type="STRING" id="1223802.SUTH_03364"/>
<dbReference type="SUPFAM" id="SSF52266">
    <property type="entry name" value="SGNH hydrolase"/>
    <property type="match status" value="1"/>
</dbReference>
<name>W0SI49_9PROT</name>
<evidence type="ECO:0000313" key="1">
    <source>
        <dbReference type="EMBL" id="BAO31134.1"/>
    </source>
</evidence>